<dbReference type="Proteomes" id="UP000027778">
    <property type="component" value="Unassembled WGS sequence"/>
</dbReference>
<evidence type="ECO:0000313" key="1">
    <source>
        <dbReference type="EMBL" id="KEK25056.1"/>
    </source>
</evidence>
<gene>
    <name evidence="1" type="ORF">BAGA_18370</name>
</gene>
<dbReference type="RefSeq" id="WP_033673711.1">
    <property type="nucleotide sequence ID" value="NZ_JOTM01000003.1"/>
</dbReference>
<comment type="caution">
    <text evidence="1">The sequence shown here is derived from an EMBL/GenBank/DDBJ whole genome shotgun (WGS) entry which is preliminary data.</text>
</comment>
<organism evidence="1 2">
    <name type="scientific">Bacillus gaemokensis</name>
    <dbReference type="NCBI Taxonomy" id="574375"/>
    <lineage>
        <taxon>Bacteria</taxon>
        <taxon>Bacillati</taxon>
        <taxon>Bacillota</taxon>
        <taxon>Bacilli</taxon>
        <taxon>Bacillales</taxon>
        <taxon>Bacillaceae</taxon>
        <taxon>Bacillus</taxon>
        <taxon>Bacillus cereus group</taxon>
    </lineage>
</organism>
<keyword evidence="2" id="KW-1185">Reference proteome</keyword>
<protein>
    <submittedName>
        <fullName evidence="1">Exosporium protein G</fullName>
    </submittedName>
</protein>
<name>A0A073KEX7_9BACI</name>
<sequence>MELQLLVTCILQENGAFFLVTKVDDVITLKVPITASIAALFLALGVPRCS</sequence>
<proteinExistence type="predicted"/>
<dbReference type="AlphaFoldDB" id="A0A073KEX7"/>
<evidence type="ECO:0000313" key="2">
    <source>
        <dbReference type="Proteomes" id="UP000027778"/>
    </source>
</evidence>
<dbReference type="EMBL" id="JOTM01000003">
    <property type="protein sequence ID" value="KEK25056.1"/>
    <property type="molecule type" value="Genomic_DNA"/>
</dbReference>
<accession>A0A073KEX7</accession>
<dbReference type="OrthoDB" id="2901872at2"/>
<reference evidence="1 2" key="1">
    <citation type="submission" date="2014-06" db="EMBL/GenBank/DDBJ databases">
        <title>Draft genome sequence of Bacillus gaemokensis JCM 15801 (MCCC 1A00707).</title>
        <authorList>
            <person name="Lai Q."/>
            <person name="Liu Y."/>
            <person name="Shao Z."/>
        </authorList>
    </citation>
    <scope>NUCLEOTIDE SEQUENCE [LARGE SCALE GENOMIC DNA]</scope>
    <source>
        <strain evidence="1 2">JCM 15801</strain>
    </source>
</reference>